<reference evidence="3 4" key="1">
    <citation type="journal article" date="2018" name="Sci. Rep.">
        <title>Genomic signatures of local adaptation to the degree of environmental predictability in rotifers.</title>
        <authorList>
            <person name="Franch-Gras L."/>
            <person name="Hahn C."/>
            <person name="Garcia-Roger E.M."/>
            <person name="Carmona M.J."/>
            <person name="Serra M."/>
            <person name="Gomez A."/>
        </authorList>
    </citation>
    <scope>NUCLEOTIDE SEQUENCE [LARGE SCALE GENOMIC DNA]</scope>
    <source>
        <strain evidence="3">HYR1</strain>
    </source>
</reference>
<keyword evidence="1" id="KW-0479">Metal-binding</keyword>
<protein>
    <submittedName>
        <fullName evidence="3">Zinc finger protein 771-like</fullName>
    </submittedName>
</protein>
<dbReference type="PROSITE" id="PS00028">
    <property type="entry name" value="ZINC_FINGER_C2H2_1"/>
    <property type="match status" value="1"/>
</dbReference>
<gene>
    <name evidence="3" type="ORF">BpHYR1_009092</name>
</gene>
<dbReference type="PROSITE" id="PS50157">
    <property type="entry name" value="ZINC_FINGER_C2H2_2"/>
    <property type="match status" value="1"/>
</dbReference>
<feature type="domain" description="C2H2-type" evidence="2">
    <location>
        <begin position="31"/>
        <end position="58"/>
    </location>
</feature>
<proteinExistence type="predicted"/>
<dbReference type="SUPFAM" id="SSF57667">
    <property type="entry name" value="beta-beta-alpha zinc fingers"/>
    <property type="match status" value="1"/>
</dbReference>
<dbReference type="EMBL" id="REGN01005653">
    <property type="protein sequence ID" value="RNA12605.1"/>
    <property type="molecule type" value="Genomic_DNA"/>
</dbReference>
<keyword evidence="1" id="KW-0863">Zinc-finger</keyword>
<dbReference type="Proteomes" id="UP000276133">
    <property type="component" value="Unassembled WGS sequence"/>
</dbReference>
<comment type="caution">
    <text evidence="3">The sequence shown here is derived from an EMBL/GenBank/DDBJ whole genome shotgun (WGS) entry which is preliminary data.</text>
</comment>
<evidence type="ECO:0000313" key="4">
    <source>
        <dbReference type="Proteomes" id="UP000276133"/>
    </source>
</evidence>
<dbReference type="InterPro" id="IPR036236">
    <property type="entry name" value="Znf_C2H2_sf"/>
</dbReference>
<dbReference type="Gene3D" id="3.30.160.60">
    <property type="entry name" value="Classic Zinc Finger"/>
    <property type="match status" value="1"/>
</dbReference>
<dbReference type="OrthoDB" id="8953942at2759"/>
<keyword evidence="1" id="KW-0862">Zinc</keyword>
<dbReference type="AlphaFoldDB" id="A0A3M7QNN2"/>
<evidence type="ECO:0000256" key="1">
    <source>
        <dbReference type="PROSITE-ProRule" id="PRU00042"/>
    </source>
</evidence>
<dbReference type="InterPro" id="IPR013087">
    <property type="entry name" value="Znf_C2H2_type"/>
</dbReference>
<evidence type="ECO:0000313" key="3">
    <source>
        <dbReference type="EMBL" id="RNA12605.1"/>
    </source>
</evidence>
<name>A0A3M7QNN2_BRAPC</name>
<sequence length="111" mass="13067">MRKKSKILNWLVKDSDSPISEKQQCQSIRDKECSVCGKYFNCAANLASHKRWHKKETLKSDTHKLEINNSLNQLFLNNFYSNYLSNQYFLPLNLQRDKNSIVVVVDCICMY</sequence>
<accession>A0A3M7QNN2</accession>
<evidence type="ECO:0000259" key="2">
    <source>
        <dbReference type="PROSITE" id="PS50157"/>
    </source>
</evidence>
<keyword evidence="4" id="KW-1185">Reference proteome</keyword>
<dbReference type="GO" id="GO:0008270">
    <property type="term" value="F:zinc ion binding"/>
    <property type="evidence" value="ECO:0007669"/>
    <property type="project" value="UniProtKB-KW"/>
</dbReference>
<organism evidence="3 4">
    <name type="scientific">Brachionus plicatilis</name>
    <name type="common">Marine rotifer</name>
    <name type="synonym">Brachionus muelleri</name>
    <dbReference type="NCBI Taxonomy" id="10195"/>
    <lineage>
        <taxon>Eukaryota</taxon>
        <taxon>Metazoa</taxon>
        <taxon>Spiralia</taxon>
        <taxon>Gnathifera</taxon>
        <taxon>Rotifera</taxon>
        <taxon>Eurotatoria</taxon>
        <taxon>Monogononta</taxon>
        <taxon>Pseudotrocha</taxon>
        <taxon>Ploima</taxon>
        <taxon>Brachionidae</taxon>
        <taxon>Brachionus</taxon>
    </lineage>
</organism>